<dbReference type="AlphaFoldDB" id="A0A848DRX6"/>
<comment type="caution">
    <text evidence="1">The sequence shown here is derived from an EMBL/GenBank/DDBJ whole genome shotgun (WGS) entry which is preliminary data.</text>
</comment>
<dbReference type="Gene3D" id="1.10.10.10">
    <property type="entry name" value="Winged helix-like DNA-binding domain superfamily/Winged helix DNA-binding domain"/>
    <property type="match status" value="1"/>
</dbReference>
<dbReference type="InterPro" id="IPR016032">
    <property type="entry name" value="Sig_transdc_resp-reg_C-effctor"/>
</dbReference>
<dbReference type="SUPFAM" id="SSF55781">
    <property type="entry name" value="GAF domain-like"/>
    <property type="match status" value="1"/>
</dbReference>
<dbReference type="GO" id="GO:0006355">
    <property type="term" value="P:regulation of DNA-templated transcription"/>
    <property type="evidence" value="ECO:0007669"/>
    <property type="project" value="InterPro"/>
</dbReference>
<gene>
    <name evidence="1" type="ORF">HF519_29460</name>
</gene>
<protein>
    <submittedName>
        <fullName evidence="1">Helix-turn-helix transcriptional regulator</fullName>
    </submittedName>
</protein>
<reference evidence="1 2" key="1">
    <citation type="submission" date="2020-04" db="EMBL/GenBank/DDBJ databases">
        <authorList>
            <person name="Klaysubun C."/>
            <person name="Duangmal K."/>
            <person name="Lipun K."/>
        </authorList>
    </citation>
    <scope>NUCLEOTIDE SEQUENCE [LARGE SCALE GENOMIC DNA]</scope>
    <source>
        <strain evidence="1 2">DSM 45300</strain>
    </source>
</reference>
<dbReference type="SUPFAM" id="SSF46894">
    <property type="entry name" value="C-terminal effector domain of the bipartite response regulators"/>
    <property type="match status" value="1"/>
</dbReference>
<evidence type="ECO:0000313" key="2">
    <source>
        <dbReference type="Proteomes" id="UP000586918"/>
    </source>
</evidence>
<evidence type="ECO:0000313" key="1">
    <source>
        <dbReference type="EMBL" id="NMH95592.1"/>
    </source>
</evidence>
<proteinExistence type="predicted"/>
<dbReference type="RefSeq" id="WP_169416234.1">
    <property type="nucleotide sequence ID" value="NZ_JAAXKZ010000219.1"/>
</dbReference>
<keyword evidence="2" id="KW-1185">Reference proteome</keyword>
<organism evidence="1 2">
    <name type="scientific">Pseudonocardia bannensis</name>
    <dbReference type="NCBI Taxonomy" id="630973"/>
    <lineage>
        <taxon>Bacteria</taxon>
        <taxon>Bacillati</taxon>
        <taxon>Actinomycetota</taxon>
        <taxon>Actinomycetes</taxon>
        <taxon>Pseudonocardiales</taxon>
        <taxon>Pseudonocardiaceae</taxon>
        <taxon>Pseudonocardia</taxon>
    </lineage>
</organism>
<sequence length="199" mass="20883">MAADVELGGLNRARPARCLRDIPVPMQEIPLWADYFWPAGFREGVVLGLFTADDRYLGLLGLQTDTTAHPTDEARDLIGALGPTLAAALDPTRAVAAAARAVRGAHGGGEPPHFLRAAIVISDAGDRRGLTLTELEVLGMLLTEWPDERIAAALGASGSELAGHIERAEVKLATSTRGVALVRALNQGLYIPPGLAVPA</sequence>
<dbReference type="EMBL" id="JAAXKZ010000219">
    <property type="protein sequence ID" value="NMH95592.1"/>
    <property type="molecule type" value="Genomic_DNA"/>
</dbReference>
<dbReference type="Proteomes" id="UP000586918">
    <property type="component" value="Unassembled WGS sequence"/>
</dbReference>
<name>A0A848DRX6_9PSEU</name>
<dbReference type="InterPro" id="IPR036388">
    <property type="entry name" value="WH-like_DNA-bd_sf"/>
</dbReference>
<dbReference type="GO" id="GO:0003677">
    <property type="term" value="F:DNA binding"/>
    <property type="evidence" value="ECO:0007669"/>
    <property type="project" value="InterPro"/>
</dbReference>
<accession>A0A848DRX6</accession>